<dbReference type="EMBL" id="LZKJ01000135">
    <property type="protein sequence ID" value="OBI44551.1"/>
    <property type="molecule type" value="Genomic_DNA"/>
</dbReference>
<dbReference type="OrthoDB" id="4709980at2"/>
<protein>
    <recommendedName>
        <fullName evidence="3">ESX-1 secretion-associated protein EspA/EspE-like domain-containing protein</fullName>
    </recommendedName>
</protein>
<dbReference type="Proteomes" id="UP000093592">
    <property type="component" value="Unassembled WGS sequence"/>
</dbReference>
<gene>
    <name evidence="1" type="ORF">A5707_03195</name>
</gene>
<reference evidence="2" key="1">
    <citation type="submission" date="2016-06" db="EMBL/GenBank/DDBJ databases">
        <authorList>
            <person name="Sutton G."/>
            <person name="Brinkac L."/>
            <person name="Sanka R."/>
            <person name="Adams M."/>
            <person name="Lau E."/>
            <person name="Sam S."/>
            <person name="Sreng N."/>
            <person name="Him V."/>
            <person name="Kerleguer A."/>
            <person name="Cheng S."/>
        </authorList>
    </citation>
    <scope>NUCLEOTIDE SEQUENCE [LARGE SCALE GENOMIC DNA]</scope>
    <source>
        <strain evidence="2">E861</strain>
    </source>
</reference>
<evidence type="ECO:0000313" key="2">
    <source>
        <dbReference type="Proteomes" id="UP000093592"/>
    </source>
</evidence>
<organism evidence="1 2">
    <name type="scientific">Mycobacterium kyorinense</name>
    <dbReference type="NCBI Taxonomy" id="487514"/>
    <lineage>
        <taxon>Bacteria</taxon>
        <taxon>Bacillati</taxon>
        <taxon>Actinomycetota</taxon>
        <taxon>Actinomycetes</taxon>
        <taxon>Mycobacteriales</taxon>
        <taxon>Mycobacteriaceae</taxon>
        <taxon>Mycobacterium</taxon>
    </lineage>
</organism>
<dbReference type="AlphaFoldDB" id="A0A1A2Z5V8"/>
<evidence type="ECO:0000313" key="1">
    <source>
        <dbReference type="EMBL" id="OBI44551.1"/>
    </source>
</evidence>
<sequence length="214" mass="22268">MPDYPPGRYSHVLVGHVWPSGSNLATVGKASTDFGNTATAYQALQDQLRQARFGPLAGQAGVTADDVRDAFQRGESHAGTVAEKNAAKLAAFTSVRDALSELRSALTSIAEDGETQIAQVQRGDGSAATKLDNIGEVVLACQARANAKAAACGEGILSAVQRVLDAEGIGKSARQFAAEHGIDTGRMFAHPNLASARAQAAAIVYEDKAFDATR</sequence>
<name>A0A1A2Z5V8_9MYCO</name>
<proteinExistence type="predicted"/>
<accession>A0A1A2Z5V8</accession>
<dbReference type="RefSeq" id="WP_065015227.1">
    <property type="nucleotide sequence ID" value="NZ_LZKJ01000135.1"/>
</dbReference>
<evidence type="ECO:0008006" key="3">
    <source>
        <dbReference type="Google" id="ProtNLM"/>
    </source>
</evidence>
<comment type="caution">
    <text evidence="1">The sequence shown here is derived from an EMBL/GenBank/DDBJ whole genome shotgun (WGS) entry which is preliminary data.</text>
</comment>